<dbReference type="Gene3D" id="2.40.320.10">
    <property type="entry name" value="Hypothetical Protein Pfu-838710-001"/>
    <property type="match status" value="1"/>
</dbReference>
<proteinExistence type="predicted"/>
<keyword evidence="3" id="KW-1185">Reference proteome</keyword>
<dbReference type="InterPro" id="IPR023577">
    <property type="entry name" value="CYTH_domain"/>
</dbReference>
<dbReference type="SUPFAM" id="SSF55154">
    <property type="entry name" value="CYTH-like phosphatases"/>
    <property type="match status" value="1"/>
</dbReference>
<organism evidence="2 3">
    <name type="scientific">Paracoccus litorisediminis</name>
    <dbReference type="NCBI Taxonomy" id="2006130"/>
    <lineage>
        <taxon>Bacteria</taxon>
        <taxon>Pseudomonadati</taxon>
        <taxon>Pseudomonadota</taxon>
        <taxon>Alphaproteobacteria</taxon>
        <taxon>Rhodobacterales</taxon>
        <taxon>Paracoccaceae</taxon>
        <taxon>Paracoccus</taxon>
    </lineage>
</organism>
<dbReference type="PROSITE" id="PS51707">
    <property type="entry name" value="CYTH"/>
    <property type="match status" value="1"/>
</dbReference>
<evidence type="ECO:0000313" key="2">
    <source>
        <dbReference type="EMBL" id="MTH60161.1"/>
    </source>
</evidence>
<name>A0A844HR72_9RHOB</name>
<dbReference type="PIRSF" id="PIRSF016487">
    <property type="entry name" value="CYTH_UCP016487"/>
    <property type="match status" value="1"/>
</dbReference>
<sequence>MPKEIERKFLIANDDWRKAVTHRVQIRDGLVAACEGRKIRVRFYDQRATITVKGRRNGLSRDEFEYDIPPADAEAMLRDHCGGDVLEKTRHHIHHAGLDWVIDEYFGILAGVLIAEVELPFEDMPIQPPDWLGREVTGDDRYRKINMLIDRRNALAAESA</sequence>
<reference evidence="2 3" key="1">
    <citation type="submission" date="2019-11" db="EMBL/GenBank/DDBJ databases">
        <authorList>
            <person name="Dong K."/>
        </authorList>
    </citation>
    <scope>NUCLEOTIDE SEQUENCE [LARGE SCALE GENOMIC DNA]</scope>
    <source>
        <strain evidence="2 3">NBRC 112902</strain>
    </source>
</reference>
<comment type="caution">
    <text evidence="2">The sequence shown here is derived from an EMBL/GenBank/DDBJ whole genome shotgun (WGS) entry which is preliminary data.</text>
</comment>
<dbReference type="OrthoDB" id="9805588at2"/>
<evidence type="ECO:0000313" key="3">
    <source>
        <dbReference type="Proteomes" id="UP000449846"/>
    </source>
</evidence>
<evidence type="ECO:0000259" key="1">
    <source>
        <dbReference type="PROSITE" id="PS51707"/>
    </source>
</evidence>
<feature type="domain" description="CYTH" evidence="1">
    <location>
        <begin position="2"/>
        <end position="160"/>
    </location>
</feature>
<dbReference type="EMBL" id="WMIG01000006">
    <property type="protein sequence ID" value="MTH60161.1"/>
    <property type="molecule type" value="Genomic_DNA"/>
</dbReference>
<dbReference type="PANTHER" id="PTHR40114:SF1">
    <property type="entry name" value="SLR0698 PROTEIN"/>
    <property type="match status" value="1"/>
</dbReference>
<gene>
    <name evidence="2" type="ORF">GL300_13175</name>
</gene>
<accession>A0A844HR72</accession>
<dbReference type="RefSeq" id="WP_155040100.1">
    <property type="nucleotide sequence ID" value="NZ_WMIG01000006.1"/>
</dbReference>
<dbReference type="PANTHER" id="PTHR40114">
    <property type="entry name" value="SLR0698 PROTEIN"/>
    <property type="match status" value="1"/>
</dbReference>
<dbReference type="CDD" id="cd07891">
    <property type="entry name" value="CYTH-like_CthTTM-like_1"/>
    <property type="match status" value="1"/>
</dbReference>
<protein>
    <submittedName>
        <fullName evidence="2">CYTH domain-containing protein</fullName>
    </submittedName>
</protein>
<dbReference type="Pfam" id="PF01928">
    <property type="entry name" value="CYTH"/>
    <property type="match status" value="1"/>
</dbReference>
<dbReference type="InterPro" id="IPR033469">
    <property type="entry name" value="CYTH-like_dom_sf"/>
</dbReference>
<dbReference type="SMART" id="SM01118">
    <property type="entry name" value="CYTH"/>
    <property type="match status" value="1"/>
</dbReference>
<dbReference type="Proteomes" id="UP000449846">
    <property type="component" value="Unassembled WGS sequence"/>
</dbReference>
<dbReference type="AlphaFoldDB" id="A0A844HR72"/>
<dbReference type="InterPro" id="IPR012042">
    <property type="entry name" value="NeuTTM/CthTTM-like"/>
</dbReference>